<name>A0A4U1ICY1_9BACT</name>
<gene>
    <name evidence="1" type="ORF">E8A74_50615</name>
</gene>
<dbReference type="OrthoDB" id="456967at2"/>
<sequence>MTAKKKRATPEDTFRDAVNACKPLHYRKGLQAIKKSEGKGQISGEDSSKVLGSVGIDDDCRPTHPESSRWDYVVGYDGSKGVTAYYIEVHSAETSEISVVEKKLDWLLTFLQDASRRNLAALPREIHWVASGRNNLLPHTPQYKKLQTTLRKRGLRGPVKNLVLT</sequence>
<keyword evidence="2" id="KW-1185">Reference proteome</keyword>
<organism evidence="1 2">
    <name type="scientific">Polyangium fumosum</name>
    <dbReference type="NCBI Taxonomy" id="889272"/>
    <lineage>
        <taxon>Bacteria</taxon>
        <taxon>Pseudomonadati</taxon>
        <taxon>Myxococcota</taxon>
        <taxon>Polyangia</taxon>
        <taxon>Polyangiales</taxon>
        <taxon>Polyangiaceae</taxon>
        <taxon>Polyangium</taxon>
    </lineage>
</organism>
<proteinExistence type="predicted"/>
<accession>A0A4U1ICY1</accession>
<evidence type="ECO:0000313" key="2">
    <source>
        <dbReference type="Proteomes" id="UP000309215"/>
    </source>
</evidence>
<dbReference type="EMBL" id="SSMQ01000142">
    <property type="protein sequence ID" value="TKC91471.1"/>
    <property type="molecule type" value="Genomic_DNA"/>
</dbReference>
<reference evidence="1 2" key="1">
    <citation type="submission" date="2019-04" db="EMBL/GenBank/DDBJ databases">
        <authorList>
            <person name="Li Y."/>
            <person name="Wang J."/>
        </authorList>
    </citation>
    <scope>NUCLEOTIDE SEQUENCE [LARGE SCALE GENOMIC DNA]</scope>
    <source>
        <strain evidence="1 2">DSM 14668</strain>
    </source>
</reference>
<comment type="caution">
    <text evidence="1">The sequence shown here is derived from an EMBL/GenBank/DDBJ whole genome shotgun (WGS) entry which is preliminary data.</text>
</comment>
<dbReference type="AlphaFoldDB" id="A0A4U1ICY1"/>
<dbReference type="Proteomes" id="UP000309215">
    <property type="component" value="Unassembled WGS sequence"/>
</dbReference>
<protein>
    <submittedName>
        <fullName evidence="1">Uncharacterized protein</fullName>
    </submittedName>
</protein>
<dbReference type="RefSeq" id="WP_136936411.1">
    <property type="nucleotide sequence ID" value="NZ_SSMQ01000142.1"/>
</dbReference>
<evidence type="ECO:0000313" key="1">
    <source>
        <dbReference type="EMBL" id="TKC91471.1"/>
    </source>
</evidence>